<sequence length="46" mass="5246">MIKQIFVMLLIISMLINLSKQQTCCLPPCSCGCCGKLYEDYMDILQ</sequence>
<accession>A0A8S9ZFH5</accession>
<feature type="signal peptide" evidence="1">
    <location>
        <begin position="1"/>
        <end position="21"/>
    </location>
</feature>
<evidence type="ECO:0000313" key="3">
    <source>
        <dbReference type="Proteomes" id="UP000605970"/>
    </source>
</evidence>
<dbReference type="AlphaFoldDB" id="A0A8S9ZFH5"/>
<comment type="caution">
    <text evidence="2">The sequence shown here is derived from an EMBL/GenBank/DDBJ whole genome shotgun (WGS) entry which is preliminary data.</text>
</comment>
<keyword evidence="1" id="KW-0732">Signal</keyword>
<feature type="chain" id="PRO_5035859350" evidence="1">
    <location>
        <begin position="22"/>
        <end position="46"/>
    </location>
</feature>
<dbReference type="EMBL" id="JABEBT010000115">
    <property type="protein sequence ID" value="KAF7631206.1"/>
    <property type="molecule type" value="Genomic_DNA"/>
</dbReference>
<proteinExistence type="predicted"/>
<organism evidence="2 3">
    <name type="scientific">Meloidogyne graminicola</name>
    <dbReference type="NCBI Taxonomy" id="189291"/>
    <lineage>
        <taxon>Eukaryota</taxon>
        <taxon>Metazoa</taxon>
        <taxon>Ecdysozoa</taxon>
        <taxon>Nematoda</taxon>
        <taxon>Chromadorea</taxon>
        <taxon>Rhabditida</taxon>
        <taxon>Tylenchina</taxon>
        <taxon>Tylenchomorpha</taxon>
        <taxon>Tylenchoidea</taxon>
        <taxon>Meloidogynidae</taxon>
        <taxon>Meloidogyninae</taxon>
        <taxon>Meloidogyne</taxon>
    </lineage>
</organism>
<evidence type="ECO:0000313" key="2">
    <source>
        <dbReference type="EMBL" id="KAF7631206.1"/>
    </source>
</evidence>
<name>A0A8S9ZFH5_9BILA</name>
<dbReference type="Proteomes" id="UP000605970">
    <property type="component" value="Unassembled WGS sequence"/>
</dbReference>
<reference evidence="2" key="1">
    <citation type="journal article" date="2020" name="Ecol. Evol.">
        <title>Genome structure and content of the rice root-knot nematode (Meloidogyne graminicola).</title>
        <authorList>
            <person name="Phan N.T."/>
            <person name="Danchin E.G.J."/>
            <person name="Klopp C."/>
            <person name="Perfus-Barbeoch L."/>
            <person name="Kozlowski D.K."/>
            <person name="Koutsovoulos G.D."/>
            <person name="Lopez-Roques C."/>
            <person name="Bouchez O."/>
            <person name="Zahm M."/>
            <person name="Besnard G."/>
            <person name="Bellafiore S."/>
        </authorList>
    </citation>
    <scope>NUCLEOTIDE SEQUENCE</scope>
    <source>
        <strain evidence="2">VN-18</strain>
    </source>
</reference>
<gene>
    <name evidence="2" type="ORF">Mgra_00008581</name>
</gene>
<protein>
    <submittedName>
        <fullName evidence="2">Uncharacterized protein</fullName>
    </submittedName>
</protein>
<evidence type="ECO:0000256" key="1">
    <source>
        <dbReference type="SAM" id="SignalP"/>
    </source>
</evidence>
<keyword evidence="3" id="KW-1185">Reference proteome</keyword>